<evidence type="ECO:0000313" key="2">
    <source>
        <dbReference type="Proteomes" id="UP000494269"/>
    </source>
</evidence>
<organism evidence="1 2">
    <name type="scientific">Achromobacter kerstersii</name>
    <dbReference type="NCBI Taxonomy" id="1353890"/>
    <lineage>
        <taxon>Bacteria</taxon>
        <taxon>Pseudomonadati</taxon>
        <taxon>Pseudomonadota</taxon>
        <taxon>Betaproteobacteria</taxon>
        <taxon>Burkholderiales</taxon>
        <taxon>Alcaligenaceae</taxon>
        <taxon>Achromobacter</taxon>
    </lineage>
</organism>
<dbReference type="EMBL" id="CADIJQ010000003">
    <property type="protein sequence ID" value="CAB3697055.1"/>
    <property type="molecule type" value="Genomic_DNA"/>
</dbReference>
<dbReference type="Proteomes" id="UP000494269">
    <property type="component" value="Unassembled WGS sequence"/>
</dbReference>
<proteinExistence type="predicted"/>
<reference evidence="1 2" key="1">
    <citation type="submission" date="2020-04" db="EMBL/GenBank/DDBJ databases">
        <authorList>
            <person name="De Canck E."/>
        </authorList>
    </citation>
    <scope>NUCLEOTIDE SEQUENCE [LARGE SCALE GENOMIC DNA]</scope>
    <source>
        <strain evidence="1 2">LMG 3441</strain>
    </source>
</reference>
<keyword evidence="2" id="KW-1185">Reference proteome</keyword>
<protein>
    <recommendedName>
        <fullName evidence="3">Type 4b pilus protein PilO2</fullName>
    </recommendedName>
</protein>
<accession>A0A6S7B407</accession>
<dbReference type="AlphaFoldDB" id="A0A6S7B407"/>
<sequence>MNRAPYFLMHECPGSARYLAFGLRWLALIGSDVPGLARTRGRRLRATHFVVGGSPATMAGYGRTHSAWRRGWRAGRSRRGGVPHIQAAAQLYALLYPSGGHCLIPLPDGRYWLAAAQDGMALSQADRLFDSHDEALHAHRRLADDRPGLLAHDAGTVWAALLQAVEPGAQLTPLLTRWAALPLVPRVFLACVGLSAVAPPVWNLLSARFTVREPAVASPSADSAAALTPSRPLLEGMAAHARTEMSNLLRSVGRLPVHVQGWALRRAQCDAGAIGWDCAAVYARASPQATNLQLHHRLPVGWRVSFKPLEEATLRWHITSALVPLASMTLPSALRVDTELAGALQQLQPAFTAVALAPAVALSSPLPSPSSPSSADGSVEAAQTLQPLVRRRALRMHGPLRSFALLPGPFETVRWSRLALNVQPLQRPTLAASTLVAELHGDLYEQD</sequence>
<dbReference type="RefSeq" id="WP_254600537.1">
    <property type="nucleotide sequence ID" value="NZ_CADIJQ010000003.1"/>
</dbReference>
<evidence type="ECO:0008006" key="3">
    <source>
        <dbReference type="Google" id="ProtNLM"/>
    </source>
</evidence>
<gene>
    <name evidence="1" type="ORF">LMG3441_02339</name>
</gene>
<evidence type="ECO:0000313" key="1">
    <source>
        <dbReference type="EMBL" id="CAB3697055.1"/>
    </source>
</evidence>
<name>A0A6S7B407_9BURK</name>